<dbReference type="EMBL" id="AP019524">
    <property type="protein sequence ID" value="BBI90563.1"/>
    <property type="molecule type" value="Genomic_DNA"/>
</dbReference>
<feature type="region of interest" description="Disordered" evidence="1">
    <location>
        <begin position="445"/>
        <end position="465"/>
    </location>
</feature>
<dbReference type="RefSeq" id="YP_009873855.1">
    <property type="nucleotide sequence ID" value="NC_049340.1"/>
</dbReference>
<proteinExistence type="predicted"/>
<evidence type="ECO:0000256" key="1">
    <source>
        <dbReference type="SAM" id="MobiDB-lite"/>
    </source>
</evidence>
<name>A0A5S9C126_9CAUD</name>
<organism evidence="2 3">
    <name type="scientific">Tenacibaculum phage PTm1</name>
    <dbReference type="NCBI Taxonomy" id="2547425"/>
    <lineage>
        <taxon>Viruses</taxon>
        <taxon>Duplodnaviria</taxon>
        <taxon>Heunggongvirae</taxon>
        <taxon>Uroviricota</taxon>
        <taxon>Caudoviricetes</taxon>
        <taxon>Shirahamavirus</taxon>
        <taxon>Shirahamavirus PTm1</taxon>
    </lineage>
</organism>
<reference evidence="2 3" key="1">
    <citation type="journal article" date="2019" name="Arch. Virol.">
        <title>A novel jumbo Tenacibaculum maritimum lytic phage with head-fiber-like appendages.</title>
        <authorList>
            <person name="Kawato Y."/>
            <person name="Istiqomah I."/>
            <person name="Gaafar A.Y."/>
            <person name="Hanaoka M."/>
            <person name="Ishimaru K."/>
            <person name="Yasuike M."/>
            <person name="Nishiki I."/>
            <person name="Nakamura Y."/>
            <person name="Fujiwara A."/>
            <person name="Nakai T."/>
        </authorList>
    </citation>
    <scope>NUCLEOTIDE SEQUENCE [LARGE SCALE GENOMIC DNA]</scope>
    <source>
        <strain evidence="2 3">PTm1</strain>
    </source>
</reference>
<accession>A0A5S9C126</accession>
<dbReference type="KEGG" id="vg:55802976"/>
<feature type="compositionally biased region" description="Low complexity" evidence="1">
    <location>
        <begin position="445"/>
        <end position="457"/>
    </location>
</feature>
<keyword evidence="3" id="KW-1185">Reference proteome</keyword>
<dbReference type="GeneID" id="55802976"/>
<dbReference type="Proteomes" id="UP000422648">
    <property type="component" value="Segment"/>
</dbReference>
<evidence type="ECO:0000313" key="2">
    <source>
        <dbReference type="EMBL" id="BBI90563.1"/>
    </source>
</evidence>
<evidence type="ECO:0000313" key="3">
    <source>
        <dbReference type="Proteomes" id="UP000422648"/>
    </source>
</evidence>
<sequence length="465" mass="51972">MAKATVPILKGLRTEGGTMYTLSSSMNDAILLFSNTNIQMNFSKFACLKLPQWANVTTQRIYRDPNDLKSTNDTPASDDPNTFFPKAYIQNYMENFLSHVDEVRTDNDFSNFSEASFWKAMQSVADSDNNTATDGDNTLQLTNDVTYIDPTGSTRQKFKEKSVSSSYSPLIQFVGDINMVNHKKHQGKEYLEVFAHIANSQGRVDGTLLKPNDNLTGQVSTAQVPTTSGTDYIAGQQTAYTSAPASDKSYAKAVYDTADKKYNVTGDKDFLQIDWDDLSATSSQSKYNKGNFDFNCILLYYDIQEKDKPATKRRNLYGILVLDKMTSISAVTHQINSQKKYQPNANQAGNAFGFLFNLMFSNNTNQITSTITINDTAVVAMQMYQKAMSKLQEVMIKYDGYEKIMLGMQNDVTQLKAQMLGLQNRIISDSAFNTLKSQVNTNTTNISTNSTNIQSNKTKIDTNHP</sequence>
<protein>
    <submittedName>
        <fullName evidence="2">Uncharacterized protein</fullName>
    </submittedName>
</protein>